<dbReference type="InterPro" id="IPR029063">
    <property type="entry name" value="SAM-dependent_MTases_sf"/>
</dbReference>
<dbReference type="GO" id="GO:0003886">
    <property type="term" value="F:DNA (cytosine-5-)-methyltransferase activity"/>
    <property type="evidence" value="ECO:0007669"/>
    <property type="project" value="UniProtKB-EC"/>
</dbReference>
<comment type="caution">
    <text evidence="5">Lacks conserved residue(s) required for the propagation of feature annotation.</text>
</comment>
<dbReference type="AlphaFoldDB" id="A0A1Y2DQT5"/>
<evidence type="ECO:0000256" key="4">
    <source>
        <dbReference type="ARBA" id="ARBA00022691"/>
    </source>
</evidence>
<feature type="region of interest" description="Disordered" evidence="6">
    <location>
        <begin position="257"/>
        <end position="290"/>
    </location>
</feature>
<dbReference type="EMBL" id="MCFJ01000010">
    <property type="protein sequence ID" value="ORY61653.1"/>
    <property type="molecule type" value="Genomic_DNA"/>
</dbReference>
<evidence type="ECO:0000256" key="2">
    <source>
        <dbReference type="ARBA" id="ARBA00022603"/>
    </source>
</evidence>
<dbReference type="SUPFAM" id="SSF53335">
    <property type="entry name" value="S-adenosyl-L-methionine-dependent methyltransferases"/>
    <property type="match status" value="1"/>
</dbReference>
<dbReference type="InterPro" id="IPR050390">
    <property type="entry name" value="C5-Methyltransferase"/>
</dbReference>
<evidence type="ECO:0000256" key="5">
    <source>
        <dbReference type="PROSITE-ProRule" id="PRU01016"/>
    </source>
</evidence>
<sequence length="331" mass="37350">MSVLFSCHELIKTIRPRIFTLEQTFGIMHNRFEVYLNALIYSFTQYGYSIRWKAVFLWNWGLPAKRQRLIMIGSCPGEPLPPFPPSTHVEDPQPGDGTKPFVTVAQALSKISVPLRAVRANRDPLHDLDSVKWLNVPQPPWSPHVPLSRTITCSGGVGNYHFLGYRDFTRREYATLQGFPVKYPFKQNGAKKQIGNAFPPCVVKVLMMHIRQWLEHVDQVQPNGEIDEMRWESAEDVIVIPDDYGEGDEEVQYLGLNPLTSPSSQSSGTSRGSDDCWDSMDVDDDGWWGHQGESPEGFGFEFAFGCIDADQSDCIINPTGIERVIDLTGVD</sequence>
<comment type="similarity">
    <text evidence="5">Belongs to the class I-like SAM-binding methyltransferase superfamily. C5-methyltransferase family.</text>
</comment>
<dbReference type="GO" id="GO:0044027">
    <property type="term" value="P:negative regulation of gene expression via chromosomal CpG island methylation"/>
    <property type="evidence" value="ECO:0007669"/>
    <property type="project" value="TreeGrafter"/>
</dbReference>
<dbReference type="PROSITE" id="PS51679">
    <property type="entry name" value="SAM_MT_C5"/>
    <property type="match status" value="1"/>
</dbReference>
<organism evidence="7 8">
    <name type="scientific">Pseudomassariella vexata</name>
    <dbReference type="NCBI Taxonomy" id="1141098"/>
    <lineage>
        <taxon>Eukaryota</taxon>
        <taxon>Fungi</taxon>
        <taxon>Dikarya</taxon>
        <taxon>Ascomycota</taxon>
        <taxon>Pezizomycotina</taxon>
        <taxon>Sordariomycetes</taxon>
        <taxon>Xylariomycetidae</taxon>
        <taxon>Amphisphaeriales</taxon>
        <taxon>Pseudomassariaceae</taxon>
        <taxon>Pseudomassariella</taxon>
    </lineage>
</organism>
<protein>
    <recommendedName>
        <fullName evidence="1">DNA (cytosine-5-)-methyltransferase</fullName>
        <ecNumber evidence="1">2.1.1.37</ecNumber>
    </recommendedName>
</protein>
<dbReference type="EC" id="2.1.1.37" evidence="1"/>
<evidence type="ECO:0000256" key="3">
    <source>
        <dbReference type="ARBA" id="ARBA00022679"/>
    </source>
</evidence>
<evidence type="ECO:0000256" key="6">
    <source>
        <dbReference type="SAM" id="MobiDB-lite"/>
    </source>
</evidence>
<dbReference type="GeneID" id="63780951"/>
<dbReference type="InParanoid" id="A0A1Y2DQT5"/>
<dbReference type="Pfam" id="PF00145">
    <property type="entry name" value="DNA_methylase"/>
    <property type="match status" value="2"/>
</dbReference>
<dbReference type="PANTHER" id="PTHR10629:SF52">
    <property type="entry name" value="DNA (CYTOSINE-5)-METHYLTRANSFERASE 1"/>
    <property type="match status" value="1"/>
</dbReference>
<dbReference type="RefSeq" id="XP_040713730.1">
    <property type="nucleotide sequence ID" value="XM_040864739.1"/>
</dbReference>
<evidence type="ECO:0000313" key="8">
    <source>
        <dbReference type="Proteomes" id="UP000193689"/>
    </source>
</evidence>
<dbReference type="GO" id="GO:0032259">
    <property type="term" value="P:methylation"/>
    <property type="evidence" value="ECO:0007669"/>
    <property type="project" value="UniProtKB-KW"/>
</dbReference>
<dbReference type="OrthoDB" id="414133at2759"/>
<keyword evidence="2 5" id="KW-0489">Methyltransferase</keyword>
<dbReference type="Gene3D" id="3.40.50.150">
    <property type="entry name" value="Vaccinia Virus protein VP39"/>
    <property type="match status" value="1"/>
</dbReference>
<dbReference type="GO" id="GO:0005634">
    <property type="term" value="C:nucleus"/>
    <property type="evidence" value="ECO:0007669"/>
    <property type="project" value="TreeGrafter"/>
</dbReference>
<dbReference type="Proteomes" id="UP000193689">
    <property type="component" value="Unassembled WGS sequence"/>
</dbReference>
<comment type="caution">
    <text evidence="7">The sequence shown here is derived from an EMBL/GenBank/DDBJ whole genome shotgun (WGS) entry which is preliminary data.</text>
</comment>
<dbReference type="Gene3D" id="3.90.120.10">
    <property type="entry name" value="DNA Methylase, subunit A, domain 2"/>
    <property type="match status" value="1"/>
</dbReference>
<dbReference type="InterPro" id="IPR001525">
    <property type="entry name" value="C5_MeTfrase"/>
</dbReference>
<dbReference type="GO" id="GO:0003677">
    <property type="term" value="F:DNA binding"/>
    <property type="evidence" value="ECO:0007669"/>
    <property type="project" value="TreeGrafter"/>
</dbReference>
<proteinExistence type="inferred from homology"/>
<evidence type="ECO:0000313" key="7">
    <source>
        <dbReference type="EMBL" id="ORY61653.1"/>
    </source>
</evidence>
<keyword evidence="4 5" id="KW-0949">S-adenosyl-L-methionine</keyword>
<feature type="compositionally biased region" description="Acidic residues" evidence="6">
    <location>
        <begin position="275"/>
        <end position="286"/>
    </location>
</feature>
<dbReference type="STRING" id="1141098.A0A1Y2DQT5"/>
<keyword evidence="8" id="KW-1185">Reference proteome</keyword>
<reference evidence="7 8" key="1">
    <citation type="submission" date="2016-07" db="EMBL/GenBank/DDBJ databases">
        <title>Pervasive Adenine N6-methylation of Active Genes in Fungi.</title>
        <authorList>
            <consortium name="DOE Joint Genome Institute"/>
            <person name="Mondo S.J."/>
            <person name="Dannebaum R.O."/>
            <person name="Kuo R.C."/>
            <person name="Labutti K."/>
            <person name="Haridas S."/>
            <person name="Kuo A."/>
            <person name="Salamov A."/>
            <person name="Ahrendt S.R."/>
            <person name="Lipzen A."/>
            <person name="Sullivan W."/>
            <person name="Andreopoulos W.B."/>
            <person name="Clum A."/>
            <person name="Lindquist E."/>
            <person name="Daum C."/>
            <person name="Ramamoorthy G.K."/>
            <person name="Gryganskyi A."/>
            <person name="Culley D."/>
            <person name="Magnuson J.K."/>
            <person name="James T.Y."/>
            <person name="O'Malley M.A."/>
            <person name="Stajich J.E."/>
            <person name="Spatafora J.W."/>
            <person name="Visel A."/>
            <person name="Grigoriev I.V."/>
        </authorList>
    </citation>
    <scope>NUCLEOTIDE SEQUENCE [LARGE SCALE GENOMIC DNA]</scope>
    <source>
        <strain evidence="7 8">CBS 129021</strain>
    </source>
</reference>
<name>A0A1Y2DQT5_9PEZI</name>
<accession>A0A1Y2DQT5</accession>
<gene>
    <name evidence="7" type="ORF">BCR38DRAFT_495430</name>
</gene>
<feature type="compositionally biased region" description="Low complexity" evidence="6">
    <location>
        <begin position="260"/>
        <end position="271"/>
    </location>
</feature>
<evidence type="ECO:0000256" key="1">
    <source>
        <dbReference type="ARBA" id="ARBA00011975"/>
    </source>
</evidence>
<dbReference type="PANTHER" id="PTHR10629">
    <property type="entry name" value="CYTOSINE-SPECIFIC METHYLTRANSFERASE"/>
    <property type="match status" value="1"/>
</dbReference>
<keyword evidence="3 5" id="KW-0808">Transferase</keyword>